<evidence type="ECO:0000259" key="4">
    <source>
        <dbReference type="Pfam" id="PF16113"/>
    </source>
</evidence>
<dbReference type="InterPro" id="IPR032259">
    <property type="entry name" value="HIBYL-CoA-H"/>
</dbReference>
<dbReference type="EMBL" id="JAEKJA010000024">
    <property type="protein sequence ID" value="MBJ3778182.1"/>
    <property type="molecule type" value="Genomic_DNA"/>
</dbReference>
<comment type="caution">
    <text evidence="5">The sequence shown here is derived from an EMBL/GenBank/DDBJ whole genome shotgun (WGS) entry which is preliminary data.</text>
</comment>
<evidence type="ECO:0000313" key="6">
    <source>
        <dbReference type="Proteomes" id="UP000609531"/>
    </source>
</evidence>
<dbReference type="CDD" id="cd06558">
    <property type="entry name" value="crotonase-like"/>
    <property type="match status" value="1"/>
</dbReference>
<keyword evidence="3" id="KW-0378">Hydrolase</keyword>
<dbReference type="InterPro" id="IPR045004">
    <property type="entry name" value="ECH_dom"/>
</dbReference>
<sequence length="339" mass="36216">MFETAGRAGVVTLDRPKALNSLSEAMVRSLKEALEEWRRDDRVERVVLKAEGKAFCAGGDVLDVYARRAGAVDFFGVEYQTDLLTGLYEKPIVALLDGVCMGGGVGISGHGSHRVATDNLVFAMPEVGIGLFPDVGASHILSRLPGESGMWLALTGSRVGRDEAAALGIVTHPIDAGRLGDALDRAVHARGLDGALDELVVKTAPRDDEAAKMIDAAFAGDDIMMMLERLNEAAADSELAAKAVKAIGQKSPTSLMITVRQLREATEKSLTECLATDFRIVSRVLEGPDLYEGIRALLVDKDNAPRWDPARLDQVDPDEIAVYFAVPPHGDLDLSGAAI</sequence>
<organism evidence="5 6">
    <name type="scientific">Acuticoccus mangrovi</name>
    <dbReference type="NCBI Taxonomy" id="2796142"/>
    <lineage>
        <taxon>Bacteria</taxon>
        <taxon>Pseudomonadati</taxon>
        <taxon>Pseudomonadota</taxon>
        <taxon>Alphaproteobacteria</taxon>
        <taxon>Hyphomicrobiales</taxon>
        <taxon>Amorphaceae</taxon>
        <taxon>Acuticoccus</taxon>
    </lineage>
</organism>
<feature type="domain" description="Enoyl-CoA hydratase/isomerase" evidence="4">
    <location>
        <begin position="9"/>
        <end position="324"/>
    </location>
</feature>
<dbReference type="GO" id="GO:0003860">
    <property type="term" value="F:3-hydroxyisobutyryl-CoA hydrolase activity"/>
    <property type="evidence" value="ECO:0007669"/>
    <property type="project" value="UniProtKB-EC"/>
</dbReference>
<evidence type="ECO:0000256" key="3">
    <source>
        <dbReference type="ARBA" id="ARBA00022801"/>
    </source>
</evidence>
<dbReference type="InterPro" id="IPR029045">
    <property type="entry name" value="ClpP/crotonase-like_dom_sf"/>
</dbReference>
<dbReference type="Gene3D" id="3.90.226.10">
    <property type="entry name" value="2-enoyl-CoA Hydratase, Chain A, domain 1"/>
    <property type="match status" value="1"/>
</dbReference>
<accession>A0A934MF19</accession>
<dbReference type="PANTHER" id="PTHR43176">
    <property type="entry name" value="3-HYDROXYISOBUTYRYL-COA HYDROLASE-RELATED"/>
    <property type="match status" value="1"/>
</dbReference>
<comment type="catalytic activity">
    <reaction evidence="1">
        <text>3-hydroxy-2-methylpropanoyl-CoA + H2O = 3-hydroxy-2-methylpropanoate + CoA + H(+)</text>
        <dbReference type="Rhea" id="RHEA:20888"/>
        <dbReference type="ChEBI" id="CHEBI:11805"/>
        <dbReference type="ChEBI" id="CHEBI:15377"/>
        <dbReference type="ChEBI" id="CHEBI:15378"/>
        <dbReference type="ChEBI" id="CHEBI:57287"/>
        <dbReference type="ChEBI" id="CHEBI:57340"/>
        <dbReference type="EC" id="3.1.2.4"/>
    </reaction>
</comment>
<reference evidence="5" key="1">
    <citation type="submission" date="2020-12" db="EMBL/GenBank/DDBJ databases">
        <title>Bacterial taxonomy.</title>
        <authorList>
            <person name="Pan X."/>
        </authorList>
    </citation>
    <scope>NUCLEOTIDE SEQUENCE</scope>
    <source>
        <strain evidence="5">B2012</strain>
    </source>
</reference>
<dbReference type="RefSeq" id="WP_198884089.1">
    <property type="nucleotide sequence ID" value="NZ_JAEKJA010000024.1"/>
</dbReference>
<dbReference type="EC" id="3.1.2.4" evidence="2"/>
<proteinExistence type="predicted"/>
<evidence type="ECO:0000313" key="5">
    <source>
        <dbReference type="EMBL" id="MBJ3778182.1"/>
    </source>
</evidence>
<dbReference type="Pfam" id="PF16113">
    <property type="entry name" value="ECH_2"/>
    <property type="match status" value="1"/>
</dbReference>
<evidence type="ECO:0000256" key="1">
    <source>
        <dbReference type="ARBA" id="ARBA00001709"/>
    </source>
</evidence>
<dbReference type="GO" id="GO:0006574">
    <property type="term" value="P:L-valine catabolic process"/>
    <property type="evidence" value="ECO:0007669"/>
    <property type="project" value="TreeGrafter"/>
</dbReference>
<dbReference type="Proteomes" id="UP000609531">
    <property type="component" value="Unassembled WGS sequence"/>
</dbReference>
<gene>
    <name evidence="5" type="ORF">JCR33_20950</name>
</gene>
<evidence type="ECO:0000256" key="2">
    <source>
        <dbReference type="ARBA" id="ARBA00011915"/>
    </source>
</evidence>
<dbReference type="SUPFAM" id="SSF52096">
    <property type="entry name" value="ClpP/crotonase"/>
    <property type="match status" value="1"/>
</dbReference>
<dbReference type="NCBIfam" id="NF004127">
    <property type="entry name" value="PRK05617.1"/>
    <property type="match status" value="1"/>
</dbReference>
<protein>
    <recommendedName>
        <fullName evidence="2">3-hydroxyisobutyryl-CoA hydrolase</fullName>
        <ecNumber evidence="2">3.1.2.4</ecNumber>
    </recommendedName>
</protein>
<name>A0A934MF19_9HYPH</name>
<dbReference type="AlphaFoldDB" id="A0A934MF19"/>
<keyword evidence="6" id="KW-1185">Reference proteome</keyword>
<dbReference type="PANTHER" id="PTHR43176:SF3">
    <property type="entry name" value="3-HYDROXYISOBUTYRYL-COA HYDROLASE, MITOCHONDRIAL"/>
    <property type="match status" value="1"/>
</dbReference>